<protein>
    <recommendedName>
        <fullName evidence="5">ZU5 domain-containing protein</fullName>
    </recommendedName>
</protein>
<feature type="chain" id="PRO_5045445282" description="ZU5 domain-containing protein" evidence="2">
    <location>
        <begin position="26"/>
        <end position="431"/>
    </location>
</feature>
<name>A0ABS9BD07_9BACT</name>
<evidence type="ECO:0000313" key="3">
    <source>
        <dbReference type="EMBL" id="MCF1713571.1"/>
    </source>
</evidence>
<reference evidence="3 4" key="1">
    <citation type="submission" date="2022-01" db="EMBL/GenBank/DDBJ databases">
        <title>Flavihumibacter sp. nov., isolated from sediment of a river.</title>
        <authorList>
            <person name="Liu H."/>
        </authorList>
    </citation>
    <scope>NUCLEOTIDE SEQUENCE [LARGE SCALE GENOMIC DNA]</scope>
    <source>
        <strain evidence="3 4">RY-1</strain>
    </source>
</reference>
<proteinExistence type="predicted"/>
<dbReference type="EMBL" id="JAKEVY010000001">
    <property type="protein sequence ID" value="MCF1713571.1"/>
    <property type="molecule type" value="Genomic_DNA"/>
</dbReference>
<feature type="signal peptide" evidence="2">
    <location>
        <begin position="1"/>
        <end position="25"/>
    </location>
</feature>
<comment type="caution">
    <text evidence="3">The sequence shown here is derived from an EMBL/GenBank/DDBJ whole genome shotgun (WGS) entry which is preliminary data.</text>
</comment>
<dbReference type="Proteomes" id="UP001200145">
    <property type="component" value="Unassembled WGS sequence"/>
</dbReference>
<sequence>MKTRSRLFYLLINSALLLLFSYASCNRENEGPGAIMPTPEIRPRGTALGNPVSSTIPASGGELKSADGKLLLKLPAGAVSAGTVISIQPIENTLPGGRLTAYRLLPEELSLGKPIELIYTYSEEDVAGTAEDALFLAYQKNDGVWSFMTETSLDAANRKLTVTTNRFSDWAPFALFRLTADPDEVKAGAESKLSIKIADTYLLAPEHKERAIGKSRPLNDKNKLSNWMLTGQGELSVKEDKSGATFKAPVQVNGAANVTISVDLNRVVPEDTLPRIRLSQQLQIYKRVRFYQETYFIATAGNDEINFPAHYFVHQDGILSVVGAHKTSSGTPSISLMMGVGAELKSRVYPWNQDLKDGTGVMGYVLTLTDGYISTHACDDVASPGAVAAEVIEEDGVTFIQGEFNGRVYRNRDCDDDFSLPIRGVFRVKAR</sequence>
<evidence type="ECO:0000256" key="1">
    <source>
        <dbReference type="SAM" id="MobiDB-lite"/>
    </source>
</evidence>
<evidence type="ECO:0000256" key="2">
    <source>
        <dbReference type="SAM" id="SignalP"/>
    </source>
</evidence>
<evidence type="ECO:0000313" key="4">
    <source>
        <dbReference type="Proteomes" id="UP001200145"/>
    </source>
</evidence>
<gene>
    <name evidence="3" type="ORF">L0U88_02870</name>
</gene>
<accession>A0ABS9BD07</accession>
<feature type="region of interest" description="Disordered" evidence="1">
    <location>
        <begin position="33"/>
        <end position="53"/>
    </location>
</feature>
<evidence type="ECO:0008006" key="5">
    <source>
        <dbReference type="Google" id="ProtNLM"/>
    </source>
</evidence>
<organism evidence="3 4">
    <name type="scientific">Flavihumibacter fluminis</name>
    <dbReference type="NCBI Taxonomy" id="2909236"/>
    <lineage>
        <taxon>Bacteria</taxon>
        <taxon>Pseudomonadati</taxon>
        <taxon>Bacteroidota</taxon>
        <taxon>Chitinophagia</taxon>
        <taxon>Chitinophagales</taxon>
        <taxon>Chitinophagaceae</taxon>
        <taxon>Flavihumibacter</taxon>
    </lineage>
</organism>
<keyword evidence="2" id="KW-0732">Signal</keyword>
<dbReference type="RefSeq" id="WP_234864101.1">
    <property type="nucleotide sequence ID" value="NZ_JAKEVY010000001.1"/>
</dbReference>
<keyword evidence="4" id="KW-1185">Reference proteome</keyword>